<dbReference type="EMBL" id="SPLM01000001">
    <property type="protein sequence ID" value="TMW68990.1"/>
    <property type="molecule type" value="Genomic_DNA"/>
</dbReference>
<feature type="compositionally biased region" description="Low complexity" evidence="1">
    <location>
        <begin position="880"/>
        <end position="895"/>
    </location>
</feature>
<dbReference type="GO" id="GO:0005829">
    <property type="term" value="C:cytosol"/>
    <property type="evidence" value="ECO:0007669"/>
    <property type="project" value="TreeGrafter"/>
</dbReference>
<feature type="compositionally biased region" description="Basic and acidic residues" evidence="1">
    <location>
        <begin position="836"/>
        <end position="845"/>
    </location>
</feature>
<dbReference type="InterPro" id="IPR041650">
    <property type="entry name" value="HEPN_Swt1"/>
</dbReference>
<sequence>MDATEAHVAAGCLHAVMSLAHVHLVPFVQQVRREYLQSHRKGGGYYDDTKYEELHMQDLAEQLKFIRNHWKTHFGRSYRKELRSSVYGAIDIRNKLAHQQEVSTDWCRNGIAVFNRLLCQINAPTSALDQVREIVSTMAPGKPKPTKEEKEKMRAVKRAQEGEAALQKAKEYAQSSDFANAVHWTTQAIERTDLTATLATLYALRASYRYQLLNYEDARQDAEQAISCDGLNMEGYRWLSASLMKLKRKKEALSTCLSGLQRRPAYDKLQERLKHLLRADVPVNAAPVDQSAHQTARAKRLQCEEDATIAASKRRVSDAIELMDRALELVTPEDFVSDVASIFVRRAELHFIARAYGKVIEDTSVALKLQDGVLPKASALQCEVFVACTREDAARAVFARAYALSAQAPELVALRGTFLDTTTRTSATPDVETAERAYETAVSHKSRQETATAIEWATKSVLLDLRRALPSSKLCASHLLRAQCHYELGQYTQAISDVERVLGWGESQDEASVLYCESLVRLENWSRAQKMIDSSHPNPSSPNADKLRYWKQLVGAKLGLTVPWRVLAFSTYCMWTREECFEHAKWLGSVGEYLDAIALSSRALDRVRGDEVELRSTIYQHRAFYWLSMKDFQHALEDIDKAVTRTLFIFDSKTAKVYDVRSRALMGLNRAQEGVNELISGLNAYPGDPDLKKYQVELEKRGCVVIAKTWTGGKKFVARLGSNSPCFDDQNPDDMKLTRVECSERATRYVEINELEAAVSWCTRALMLISATDPPDTRSWLHLTRAEYYLKWRKYSHACDDAEKALQLRGNQFAEAYRVRHEASVALRHQEEEALRARERDDALKETTATSTDRECKGDEPAVNAVCEPPQNKQNVSQRPTESAPEPAPTEETFTQRQCAEEAKQAAARGEMVEAIKWTTRSLKFVKPKDPAAVVASVYVRRAEYSVALKAFADALVDTEHALTLRGGRYAKASAVQCQALLGQGEKKGAHKVYVDALERSPASADLLALMHLFPGVNVPQSTPPSASPGKKHDDPNTDQSMSNSNVTIEQRECLDIATIETCIERAVIVMSQVQVFKAIGLIDRALELVTSEDSPSEVALVYIRRAELCFIAREYQKVIDDTNQALDLQGGLLPKASALQCEALVACGRPSEARLVLNIALKLSPSAPELLLLRTLFDDIYLLNRNAPGDDYIEQLYQTAVGHKSREKLDTAIEWATRCIEANLRHLIPAEKLFDSYLLRAQCHFKLGQYMQAISDVERMFGCGASRGEAWVLYCESLARLENWPLTLVMVDRGVEELINRLYASLHDSSVKSPDPSDYQALLVIRRQMEAMGMVEPADALSKKNEDELDDHEDIEYVSESESVVREPSREELNVERISTESVVSQQTKSIDAEETFTQRQCAQEATKAAANGEMAEAIKWVTRSLAFAKPKDPPPLVASIYVRRAEYSVAFKAYADALEDADRALQLRGGRYAKASAVRCQALLGQGKKKLARKEFAEALERSSTSSDLLALVHLFPGVKAPPTIASPSHKSEKTVLPKPQTHESRSTAKPPITKASFKEQAIELISRRNVGNAIPWLNRAVALDGDDLELFVLLAQCRFGLHQYPNALKDVQFVVSQDATNADGHFWMSKILLAVRRYDEALLACIRGSSIAPKHVGLQELRQELKEKLEHVARPSSNQSLADTAASRLSGQDPNGLMELLTVAIAVKRTSGPSTVVSTLYYYRAACFFAGNHFNEALEDADEAINAQDGGYADGYVIKCRVLAKLERNEEALGVCSAALVAIPDSMELQQLRNDILELREQAKEMNAPQRKKERKRLTQEGAQCMSQGDFSAAEDRFSKAIVLLLDGLCYMPTGTSRKASTLYSHRARCRLAREEYELALEDATQAVKYHPSFPEYHRLECSSLMGLQRWEDALAACDRGLQYDPEHKVLQGLRLEIASRPRNIE</sequence>
<dbReference type="Proteomes" id="UP000794436">
    <property type="component" value="Unassembled WGS sequence"/>
</dbReference>
<dbReference type="PANTHER" id="PTHR46035">
    <property type="entry name" value="TETRATRICOPEPTIDE REPEAT PROTEIN 4"/>
    <property type="match status" value="1"/>
</dbReference>
<feature type="compositionally biased region" description="Basic and acidic residues" evidence="1">
    <location>
        <begin position="1532"/>
        <end position="1549"/>
    </location>
</feature>
<feature type="region of interest" description="Disordered" evidence="1">
    <location>
        <begin position="1020"/>
        <end position="1045"/>
    </location>
</feature>
<dbReference type="GO" id="GO:0030544">
    <property type="term" value="F:Hsp70 protein binding"/>
    <property type="evidence" value="ECO:0007669"/>
    <property type="project" value="TreeGrafter"/>
</dbReference>
<evidence type="ECO:0000259" key="2">
    <source>
        <dbReference type="Pfam" id="PF18731"/>
    </source>
</evidence>
<feature type="region of interest" description="Disordered" evidence="1">
    <location>
        <begin position="1526"/>
        <end position="1553"/>
    </location>
</feature>
<evidence type="ECO:0000313" key="4">
    <source>
        <dbReference type="Proteomes" id="UP000794436"/>
    </source>
</evidence>
<dbReference type="GO" id="GO:0006457">
    <property type="term" value="P:protein folding"/>
    <property type="evidence" value="ECO:0007669"/>
    <property type="project" value="TreeGrafter"/>
</dbReference>
<dbReference type="InterPro" id="IPR019734">
    <property type="entry name" value="TPR_rpt"/>
</dbReference>
<protein>
    <recommendedName>
        <fullName evidence="2">Swt1-like HEPN domain-containing protein</fullName>
    </recommendedName>
</protein>
<organism evidence="3 4">
    <name type="scientific">Pythium oligandrum</name>
    <name type="common">Mycoparasitic fungus</name>
    <dbReference type="NCBI Taxonomy" id="41045"/>
    <lineage>
        <taxon>Eukaryota</taxon>
        <taxon>Sar</taxon>
        <taxon>Stramenopiles</taxon>
        <taxon>Oomycota</taxon>
        <taxon>Peronosporomycetes</taxon>
        <taxon>Pythiales</taxon>
        <taxon>Pythiaceae</taxon>
        <taxon>Pythium</taxon>
    </lineage>
</organism>
<dbReference type="InterPro" id="IPR011990">
    <property type="entry name" value="TPR-like_helical_dom_sf"/>
</dbReference>
<feature type="domain" description="Swt1-like HEPN" evidence="2">
    <location>
        <begin position="50"/>
        <end position="121"/>
    </location>
</feature>
<dbReference type="SUPFAM" id="SSF48452">
    <property type="entry name" value="TPR-like"/>
    <property type="match status" value="8"/>
</dbReference>
<name>A0A8K1CUN3_PYTOL</name>
<reference evidence="3" key="1">
    <citation type="submission" date="2019-03" db="EMBL/GenBank/DDBJ databases">
        <title>Long read genome sequence of the mycoparasitic Pythium oligandrum ATCC 38472 isolated from sugarbeet rhizosphere.</title>
        <authorList>
            <person name="Gaulin E."/>
        </authorList>
    </citation>
    <scope>NUCLEOTIDE SEQUENCE</scope>
    <source>
        <strain evidence="3">ATCC 38472_TT</strain>
    </source>
</reference>
<keyword evidence="4" id="KW-1185">Reference proteome</keyword>
<gene>
    <name evidence="3" type="ORF">Poli38472_001146</name>
</gene>
<dbReference type="Gene3D" id="1.25.40.10">
    <property type="entry name" value="Tetratricopeptide repeat domain"/>
    <property type="match status" value="10"/>
</dbReference>
<evidence type="ECO:0000313" key="3">
    <source>
        <dbReference type="EMBL" id="TMW68990.1"/>
    </source>
</evidence>
<proteinExistence type="predicted"/>
<dbReference type="GO" id="GO:0051879">
    <property type="term" value="F:Hsp90 protein binding"/>
    <property type="evidence" value="ECO:0007669"/>
    <property type="project" value="TreeGrafter"/>
</dbReference>
<dbReference type="SMART" id="SM00028">
    <property type="entry name" value="TPR"/>
    <property type="match status" value="22"/>
</dbReference>
<feature type="region of interest" description="Disordered" evidence="1">
    <location>
        <begin position="836"/>
        <end position="895"/>
    </location>
</feature>
<dbReference type="PANTHER" id="PTHR46035:SF1">
    <property type="entry name" value="TETRATRICOPEPTIDE REPEAT PROTEIN 4"/>
    <property type="match status" value="1"/>
</dbReference>
<dbReference type="Pfam" id="PF13432">
    <property type="entry name" value="TPR_16"/>
    <property type="match status" value="1"/>
</dbReference>
<comment type="caution">
    <text evidence="3">The sequence shown here is derived from an EMBL/GenBank/DDBJ whole genome shotgun (WGS) entry which is preliminary data.</text>
</comment>
<dbReference type="Pfam" id="PF18731">
    <property type="entry name" value="HEPN_Swt1"/>
    <property type="match status" value="1"/>
</dbReference>
<accession>A0A8K1CUN3</accession>
<evidence type="ECO:0000256" key="1">
    <source>
        <dbReference type="SAM" id="MobiDB-lite"/>
    </source>
</evidence>
<dbReference type="GO" id="GO:0005634">
    <property type="term" value="C:nucleus"/>
    <property type="evidence" value="ECO:0007669"/>
    <property type="project" value="TreeGrafter"/>
</dbReference>